<dbReference type="GO" id="GO:0006552">
    <property type="term" value="P:L-leucine catabolic process"/>
    <property type="evidence" value="ECO:0007669"/>
    <property type="project" value="TreeGrafter"/>
</dbReference>
<dbReference type="Proteomes" id="UP000288096">
    <property type="component" value="Unassembled WGS sequence"/>
</dbReference>
<dbReference type="Pfam" id="PF00682">
    <property type="entry name" value="HMGL-like"/>
    <property type="match status" value="1"/>
</dbReference>
<organism evidence="5 6">
    <name type="scientific">Desulfonema ishimotonii</name>
    <dbReference type="NCBI Taxonomy" id="45657"/>
    <lineage>
        <taxon>Bacteria</taxon>
        <taxon>Pseudomonadati</taxon>
        <taxon>Thermodesulfobacteriota</taxon>
        <taxon>Desulfobacteria</taxon>
        <taxon>Desulfobacterales</taxon>
        <taxon>Desulfococcaceae</taxon>
        <taxon>Desulfonema</taxon>
    </lineage>
</organism>
<reference evidence="6" key="2">
    <citation type="submission" date="2019-01" db="EMBL/GenBank/DDBJ databases">
        <title>Genome sequence of Desulfonema ishimotonii strain Tokyo 01.</title>
        <authorList>
            <person name="Fukui M."/>
        </authorList>
    </citation>
    <scope>NUCLEOTIDE SEQUENCE [LARGE SCALE GENOMIC DNA]</scope>
    <source>
        <strain evidence="6">Tokyo 01</strain>
    </source>
</reference>
<evidence type="ECO:0000256" key="3">
    <source>
        <dbReference type="ARBA" id="ARBA00023239"/>
    </source>
</evidence>
<dbReference type="InterPro" id="IPR013785">
    <property type="entry name" value="Aldolase_TIM"/>
</dbReference>
<evidence type="ECO:0000259" key="4">
    <source>
        <dbReference type="PROSITE" id="PS50991"/>
    </source>
</evidence>
<keyword evidence="6" id="KW-1185">Reference proteome</keyword>
<accession>A0A401FRZ9</accession>
<protein>
    <submittedName>
        <fullName evidence="5">Hydroxymethylglutaryl-CoA lyase</fullName>
    </submittedName>
</protein>
<keyword evidence="2" id="KW-0479">Metal-binding</keyword>
<dbReference type="NCBIfam" id="NF004283">
    <property type="entry name" value="PRK05692.1"/>
    <property type="match status" value="1"/>
</dbReference>
<evidence type="ECO:0000256" key="1">
    <source>
        <dbReference type="ARBA" id="ARBA00009405"/>
    </source>
</evidence>
<dbReference type="GO" id="GO:0004419">
    <property type="term" value="F:hydroxymethylglutaryl-CoA lyase activity"/>
    <property type="evidence" value="ECO:0007669"/>
    <property type="project" value="TreeGrafter"/>
</dbReference>
<dbReference type="Gene3D" id="3.20.20.70">
    <property type="entry name" value="Aldolase class I"/>
    <property type="match status" value="1"/>
</dbReference>
<dbReference type="InterPro" id="IPR000891">
    <property type="entry name" value="PYR_CT"/>
</dbReference>
<comment type="similarity">
    <text evidence="1">Belongs to the HMG-CoA lyase family.</text>
</comment>
<dbReference type="AlphaFoldDB" id="A0A401FRZ9"/>
<dbReference type="SUPFAM" id="SSF51569">
    <property type="entry name" value="Aldolase"/>
    <property type="match status" value="1"/>
</dbReference>
<dbReference type="EMBL" id="BEXT01000001">
    <property type="protein sequence ID" value="GBC59736.1"/>
    <property type="molecule type" value="Genomic_DNA"/>
</dbReference>
<comment type="caution">
    <text evidence="5">The sequence shown here is derived from an EMBL/GenBank/DDBJ whole genome shotgun (WGS) entry which is preliminary data.</text>
</comment>
<proteinExistence type="inferred from homology"/>
<dbReference type="PROSITE" id="PS50991">
    <property type="entry name" value="PYR_CT"/>
    <property type="match status" value="1"/>
</dbReference>
<dbReference type="PANTHER" id="PTHR42738">
    <property type="entry name" value="HYDROXYMETHYLGLUTARYL-COA LYASE"/>
    <property type="match status" value="1"/>
</dbReference>
<gene>
    <name evidence="5" type="ORF">DENIS_0677</name>
</gene>
<name>A0A401FRZ9_9BACT</name>
<dbReference type="CDD" id="cd07938">
    <property type="entry name" value="DRE_TIM_HMGL"/>
    <property type="match status" value="1"/>
</dbReference>
<dbReference type="GO" id="GO:0046872">
    <property type="term" value="F:metal ion binding"/>
    <property type="evidence" value="ECO:0007669"/>
    <property type="project" value="UniProtKB-KW"/>
</dbReference>
<keyword evidence="3 5" id="KW-0456">Lyase</keyword>
<dbReference type="RefSeq" id="WP_124327225.1">
    <property type="nucleotide sequence ID" value="NZ_BEXT01000001.1"/>
</dbReference>
<dbReference type="PANTHER" id="PTHR42738:SF7">
    <property type="entry name" value="HYDROXYMETHYLGLUTARYL-COA LYASE"/>
    <property type="match status" value="1"/>
</dbReference>
<evidence type="ECO:0000313" key="5">
    <source>
        <dbReference type="EMBL" id="GBC59736.1"/>
    </source>
</evidence>
<dbReference type="InterPro" id="IPR043594">
    <property type="entry name" value="HMGL"/>
</dbReference>
<dbReference type="OrthoDB" id="9784013at2"/>
<feature type="domain" description="Pyruvate carboxyltransferase" evidence="4">
    <location>
        <begin position="7"/>
        <end position="274"/>
    </location>
</feature>
<reference evidence="6" key="1">
    <citation type="submission" date="2017-11" db="EMBL/GenBank/DDBJ databases">
        <authorList>
            <person name="Watanabe M."/>
            <person name="Kojima H."/>
        </authorList>
    </citation>
    <scope>NUCLEOTIDE SEQUENCE [LARGE SCALE GENOMIC DNA]</scope>
    <source>
        <strain evidence="6">Tokyo 01</strain>
    </source>
</reference>
<dbReference type="GO" id="GO:0046951">
    <property type="term" value="P:ketone body biosynthetic process"/>
    <property type="evidence" value="ECO:0007669"/>
    <property type="project" value="TreeGrafter"/>
</dbReference>
<evidence type="ECO:0000256" key="2">
    <source>
        <dbReference type="ARBA" id="ARBA00022723"/>
    </source>
</evidence>
<evidence type="ECO:0000313" key="6">
    <source>
        <dbReference type="Proteomes" id="UP000288096"/>
    </source>
</evidence>
<sequence>MAYPKRVRLAEVGPRDGFQSERKIIPTDLKVKIITALAEAGSDEIQVTSFVNPARVPQMADAEELIRRLPRREGLLYTALALNTRGVERACQAGLTGVEVSISASDTHSRKNAGMSHLQAREQAREMVRLARECRMQVTGSIQCAFGCVYEGDVSAENVTETARMFLDAGVHRLSLADTTGMATPLSVEARVRSLATETEALPLGLHLHDTRGLGLVNLMAGLAAGGTCFDTAFGGMGGCPFVRGASGNIATEDTVYLLETLNIECGIDRQQVAACSEQMAAFLGRPLPGKLYRLNR</sequence>